<evidence type="ECO:0000259" key="1">
    <source>
        <dbReference type="Pfam" id="PF08155"/>
    </source>
</evidence>
<organism evidence="2 3">
    <name type="scientific">Lolium multiflorum</name>
    <name type="common">Italian ryegrass</name>
    <name type="synonym">Lolium perenne subsp. multiflorum</name>
    <dbReference type="NCBI Taxonomy" id="4521"/>
    <lineage>
        <taxon>Eukaryota</taxon>
        <taxon>Viridiplantae</taxon>
        <taxon>Streptophyta</taxon>
        <taxon>Embryophyta</taxon>
        <taxon>Tracheophyta</taxon>
        <taxon>Spermatophyta</taxon>
        <taxon>Magnoliopsida</taxon>
        <taxon>Liliopsida</taxon>
        <taxon>Poales</taxon>
        <taxon>Poaceae</taxon>
        <taxon>BOP clade</taxon>
        <taxon>Pooideae</taxon>
        <taxon>Poodae</taxon>
        <taxon>Poeae</taxon>
        <taxon>Poeae Chloroplast Group 2 (Poeae type)</taxon>
        <taxon>Loliodinae</taxon>
        <taxon>Loliinae</taxon>
        <taxon>Lolium</taxon>
    </lineage>
</organism>
<reference evidence="2" key="1">
    <citation type="submission" date="2023-07" db="EMBL/GenBank/DDBJ databases">
        <title>A chromosome-level genome assembly of Lolium multiflorum.</title>
        <authorList>
            <person name="Chen Y."/>
            <person name="Copetti D."/>
            <person name="Kolliker R."/>
            <person name="Studer B."/>
        </authorList>
    </citation>
    <scope>NUCLEOTIDE SEQUENCE</scope>
    <source>
        <strain evidence="2">02402/16</strain>
        <tissue evidence="2">Leaf</tissue>
    </source>
</reference>
<feature type="domain" description="NOG C-terminal" evidence="1">
    <location>
        <begin position="75"/>
        <end position="128"/>
    </location>
</feature>
<comment type="caution">
    <text evidence="2">The sequence shown here is derived from an EMBL/GenBank/DDBJ whole genome shotgun (WGS) entry which is preliminary data.</text>
</comment>
<protein>
    <recommendedName>
        <fullName evidence="1">NOG C-terminal domain-containing protein</fullName>
    </recommendedName>
</protein>
<keyword evidence="3" id="KW-1185">Reference proteome</keyword>
<gene>
    <name evidence="2" type="ORF">QYE76_020049</name>
</gene>
<dbReference type="AlphaFoldDB" id="A0AAD8R697"/>
<name>A0AAD8R697_LOLMU</name>
<dbReference type="Pfam" id="PF08155">
    <property type="entry name" value="NOGCT"/>
    <property type="match status" value="1"/>
</dbReference>
<sequence>MSVLTDEGVMAVKNAACERLVEQRVEIKMKSKKINDCLNRFQVALPSLVTTGTGLLSSLGLSWRLEQLLLQRKRRNFERDLENENQGAGVYSASLKKHYILANYEWKEDILPEILDEHNVADILDPDILERCEELEREEGLRLKRGSCRRCFHDRWP</sequence>
<dbReference type="InterPro" id="IPR012973">
    <property type="entry name" value="NOG_C"/>
</dbReference>
<proteinExistence type="predicted"/>
<dbReference type="Proteomes" id="UP001231189">
    <property type="component" value="Unassembled WGS sequence"/>
</dbReference>
<dbReference type="EMBL" id="JAUUTY010000006">
    <property type="protein sequence ID" value="KAK1614532.1"/>
    <property type="molecule type" value="Genomic_DNA"/>
</dbReference>
<accession>A0AAD8R697</accession>
<evidence type="ECO:0000313" key="3">
    <source>
        <dbReference type="Proteomes" id="UP001231189"/>
    </source>
</evidence>
<evidence type="ECO:0000313" key="2">
    <source>
        <dbReference type="EMBL" id="KAK1614532.1"/>
    </source>
</evidence>